<dbReference type="InterPro" id="IPR003787">
    <property type="entry name" value="Sulphur_relay_DsrE/F-like"/>
</dbReference>
<dbReference type="SUPFAM" id="SSF75169">
    <property type="entry name" value="DsrEFH-like"/>
    <property type="match status" value="1"/>
</dbReference>
<dbReference type="PANTHER" id="PTHR37691:SF1">
    <property type="entry name" value="BLR3518 PROTEIN"/>
    <property type="match status" value="1"/>
</dbReference>
<dbReference type="InterPro" id="IPR027396">
    <property type="entry name" value="DsrEFH-like"/>
</dbReference>
<protein>
    <submittedName>
        <fullName evidence="2">Uncharacterized protein</fullName>
    </submittedName>
</protein>
<gene>
    <name evidence="2" type="ORF">EDC23_1606</name>
</gene>
<feature type="chain" id="PRO_5020313305" evidence="1">
    <location>
        <begin position="29"/>
        <end position="149"/>
    </location>
</feature>
<dbReference type="Gene3D" id="3.40.1260.10">
    <property type="entry name" value="DsrEFH-like"/>
    <property type="match status" value="1"/>
</dbReference>
<organism evidence="2 3">
    <name type="scientific">Thiohalophilus thiocyanatoxydans</name>
    <dbReference type="NCBI Taxonomy" id="381308"/>
    <lineage>
        <taxon>Bacteria</taxon>
        <taxon>Pseudomonadati</taxon>
        <taxon>Pseudomonadota</taxon>
        <taxon>Gammaproteobacteria</taxon>
        <taxon>Thiohalomonadales</taxon>
        <taxon>Thiohalophilaceae</taxon>
        <taxon>Thiohalophilus</taxon>
    </lineage>
</organism>
<accession>A0A4R8ILP3</accession>
<dbReference type="PANTHER" id="PTHR37691">
    <property type="entry name" value="BLR3518 PROTEIN"/>
    <property type="match status" value="1"/>
</dbReference>
<feature type="signal peptide" evidence="1">
    <location>
        <begin position="1"/>
        <end position="28"/>
    </location>
</feature>
<dbReference type="Proteomes" id="UP000294914">
    <property type="component" value="Unassembled WGS sequence"/>
</dbReference>
<proteinExistence type="predicted"/>
<dbReference type="EMBL" id="SOQX01000003">
    <property type="protein sequence ID" value="TDY01716.1"/>
    <property type="molecule type" value="Genomic_DNA"/>
</dbReference>
<dbReference type="RefSeq" id="WP_208321322.1">
    <property type="nucleotide sequence ID" value="NZ_SOQX01000003.1"/>
</dbReference>
<evidence type="ECO:0000313" key="2">
    <source>
        <dbReference type="EMBL" id="TDY01716.1"/>
    </source>
</evidence>
<reference evidence="2 3" key="1">
    <citation type="submission" date="2019-03" db="EMBL/GenBank/DDBJ databases">
        <title>Genomic Encyclopedia of Type Strains, Phase IV (KMG-IV): sequencing the most valuable type-strain genomes for metagenomic binning, comparative biology and taxonomic classification.</title>
        <authorList>
            <person name="Goeker M."/>
        </authorList>
    </citation>
    <scope>NUCLEOTIDE SEQUENCE [LARGE SCALE GENOMIC DNA]</scope>
    <source>
        <strain evidence="2 3">DSM 16326</strain>
    </source>
</reference>
<evidence type="ECO:0000256" key="1">
    <source>
        <dbReference type="SAM" id="SignalP"/>
    </source>
</evidence>
<keyword evidence="3" id="KW-1185">Reference proteome</keyword>
<comment type="caution">
    <text evidence="2">The sequence shown here is derived from an EMBL/GenBank/DDBJ whole genome shotgun (WGS) entry which is preliminary data.</text>
</comment>
<name>A0A4R8ILP3_9GAMM</name>
<dbReference type="AlphaFoldDB" id="A0A4R8ILP3"/>
<evidence type="ECO:0000313" key="3">
    <source>
        <dbReference type="Proteomes" id="UP000294914"/>
    </source>
</evidence>
<keyword evidence="1" id="KW-0732">Signal</keyword>
<sequence>MHKVTNFVKGGLVSAVLATVFLGQSALAGSMDADHKVIIQVSTDDPRTQKIALNNAANLQKAYGMDNVDVQIVAYGPGLGLLSKNGDNADRVESMAMQNINFNACSNTMAKIESKKGKKPALAKGVEVVPGGVARIVELQEQGYAYIRP</sequence>
<dbReference type="Pfam" id="PF02635">
    <property type="entry name" value="DsrE"/>
    <property type="match status" value="1"/>
</dbReference>